<dbReference type="PANTHER" id="PTHR19278:SF9">
    <property type="entry name" value="URIDINE 5'-MONOPHOSPHATE SYNTHASE"/>
    <property type="match status" value="1"/>
</dbReference>
<dbReference type="GO" id="GO:0004590">
    <property type="term" value="F:orotidine-5'-phosphate decarboxylase activity"/>
    <property type="evidence" value="ECO:0007669"/>
    <property type="project" value="UniProtKB-EC"/>
</dbReference>
<dbReference type="FunFam" id="3.20.20.70:FF:000114">
    <property type="entry name" value="Decarboxylase,orotidine phosphate"/>
    <property type="match status" value="1"/>
</dbReference>
<dbReference type="PROSITE" id="PS00156">
    <property type="entry name" value="OMPDECASE"/>
    <property type="match status" value="1"/>
</dbReference>
<dbReference type="GO" id="GO:0004588">
    <property type="term" value="F:orotate phosphoribosyltransferase activity"/>
    <property type="evidence" value="ECO:0007669"/>
    <property type="project" value="TreeGrafter"/>
</dbReference>
<evidence type="ECO:0000256" key="4">
    <source>
        <dbReference type="ARBA" id="ARBA00021923"/>
    </source>
</evidence>
<feature type="binding site" evidence="9">
    <location>
        <position position="247"/>
    </location>
    <ligand>
        <name>substrate</name>
    </ligand>
</feature>
<feature type="active site" description="For OMPdecase activity" evidence="8">
    <location>
        <position position="97"/>
    </location>
</feature>
<keyword evidence="7 10" id="KW-0456">Lyase</keyword>
<evidence type="ECO:0000256" key="10">
    <source>
        <dbReference type="RuleBase" id="RU000512"/>
    </source>
</evidence>
<comment type="caution">
    <text evidence="12">The sequence shown here is derived from an EMBL/GenBank/DDBJ whole genome shotgun (WGS) entry which is preliminary data.</text>
</comment>
<evidence type="ECO:0000256" key="1">
    <source>
        <dbReference type="ARBA" id="ARBA00004861"/>
    </source>
</evidence>
<sequence length="285" mass="31561">MDHSNLTRKSYTERASGHLNTLCGRILRAMDSKKTNLCVSVDVTSKASFLRIVEAVGPHVCMIKTHIDIIEDFDWDLIKKLLELAAKQNFFIFEDRKFADIGNTVKCQYSKGIYQIVKWADITNAHTVPGEGIITGLAEIGIPKQRGLLLLAEMSSKGTLATGDYTTETVKMARRHKNFVFGFISQRRLEGVGLDPADKQSTNNASEDFLVLSPGVGLDVAGDSLGQNYRTPYQVIFESGADVIIVGRGIYGQQNTSGDATEHIVAQAIRYKQAGWEAYVKRQKL</sequence>
<dbReference type="NCBIfam" id="TIGR01740">
    <property type="entry name" value="pyrF"/>
    <property type="match status" value="1"/>
</dbReference>
<dbReference type="InterPro" id="IPR001754">
    <property type="entry name" value="OMPdeCOase_dom"/>
</dbReference>
<comment type="similarity">
    <text evidence="2 10">Belongs to the OMP decarboxylase family.</text>
</comment>
<dbReference type="Pfam" id="PF00215">
    <property type="entry name" value="OMPdecase"/>
    <property type="match status" value="1"/>
</dbReference>
<feature type="binding site" evidence="9">
    <location>
        <position position="227"/>
    </location>
    <ligand>
        <name>substrate</name>
    </ligand>
</feature>
<dbReference type="Proteomes" id="UP000765509">
    <property type="component" value="Unassembled WGS sequence"/>
</dbReference>
<feature type="binding site" evidence="9">
    <location>
        <position position="155"/>
    </location>
    <ligand>
        <name>substrate</name>
    </ligand>
</feature>
<dbReference type="EMBL" id="AVOT02009857">
    <property type="protein sequence ID" value="MBW0488951.1"/>
    <property type="molecule type" value="Genomic_DNA"/>
</dbReference>
<dbReference type="SMART" id="SM00934">
    <property type="entry name" value="OMPdecase"/>
    <property type="match status" value="1"/>
</dbReference>
<gene>
    <name evidence="12" type="ORF">O181_028666</name>
</gene>
<keyword evidence="5 10" id="KW-0210">Decarboxylase</keyword>
<dbReference type="SUPFAM" id="SSF51366">
    <property type="entry name" value="Ribulose-phoshate binding barrel"/>
    <property type="match status" value="1"/>
</dbReference>
<evidence type="ECO:0000256" key="2">
    <source>
        <dbReference type="ARBA" id="ARBA00011018"/>
    </source>
</evidence>
<feature type="binding site" evidence="9">
    <location>
        <position position="64"/>
    </location>
    <ligand>
        <name>substrate</name>
    </ligand>
</feature>
<organism evidence="12 13">
    <name type="scientific">Austropuccinia psidii MF-1</name>
    <dbReference type="NCBI Taxonomy" id="1389203"/>
    <lineage>
        <taxon>Eukaryota</taxon>
        <taxon>Fungi</taxon>
        <taxon>Dikarya</taxon>
        <taxon>Basidiomycota</taxon>
        <taxon>Pucciniomycotina</taxon>
        <taxon>Pucciniomycetes</taxon>
        <taxon>Pucciniales</taxon>
        <taxon>Sphaerophragmiaceae</taxon>
        <taxon>Austropuccinia</taxon>
    </lineage>
</organism>
<dbReference type="CDD" id="cd04725">
    <property type="entry name" value="OMP_decarboxylase_like"/>
    <property type="match status" value="1"/>
</dbReference>
<feature type="active site" description="For OMPdecase activity" evidence="8">
    <location>
        <position position="95"/>
    </location>
</feature>
<dbReference type="PANTHER" id="PTHR19278">
    <property type="entry name" value="OROTATE PHOSPHORIBOSYLTRANSFERASE"/>
    <property type="match status" value="1"/>
</dbReference>
<evidence type="ECO:0000256" key="8">
    <source>
        <dbReference type="PIRSR" id="PIRSR614732-1"/>
    </source>
</evidence>
<name>A0A9Q3H2L3_9BASI</name>
<dbReference type="InterPro" id="IPR011060">
    <property type="entry name" value="RibuloseP-bd_barrel"/>
</dbReference>
<evidence type="ECO:0000259" key="11">
    <source>
        <dbReference type="SMART" id="SM00934"/>
    </source>
</evidence>
<accession>A0A9Q3H2L3</accession>
<feature type="active site" description="For OMPdecase activity" evidence="8">
    <location>
        <position position="100"/>
    </location>
</feature>
<dbReference type="InterPro" id="IPR014732">
    <property type="entry name" value="OMPdecase"/>
</dbReference>
<evidence type="ECO:0000256" key="3">
    <source>
        <dbReference type="ARBA" id="ARBA00012321"/>
    </source>
</evidence>
<keyword evidence="6 10" id="KW-0665">Pyrimidine biosynthesis</keyword>
<dbReference type="GO" id="GO:0044205">
    <property type="term" value="P:'de novo' UMP biosynthetic process"/>
    <property type="evidence" value="ECO:0007669"/>
    <property type="project" value="InterPro"/>
</dbReference>
<evidence type="ECO:0000313" key="12">
    <source>
        <dbReference type="EMBL" id="MBW0488951.1"/>
    </source>
</evidence>
<comment type="catalytic activity">
    <reaction evidence="10">
        <text>orotidine 5'-phosphate + H(+) = UMP + CO2</text>
        <dbReference type="Rhea" id="RHEA:11596"/>
        <dbReference type="ChEBI" id="CHEBI:15378"/>
        <dbReference type="ChEBI" id="CHEBI:16526"/>
        <dbReference type="ChEBI" id="CHEBI:57538"/>
        <dbReference type="ChEBI" id="CHEBI:57865"/>
        <dbReference type="EC" id="4.1.1.23"/>
    </reaction>
</comment>
<dbReference type="GO" id="GO:0006207">
    <property type="term" value="P:'de novo' pyrimidine nucleobase biosynthetic process"/>
    <property type="evidence" value="ECO:0007669"/>
    <property type="project" value="InterPro"/>
</dbReference>
<dbReference type="OrthoDB" id="10263753at2759"/>
<feature type="domain" description="Orotidine 5'-phosphate decarboxylase" evidence="11">
    <location>
        <begin position="36"/>
        <end position="263"/>
    </location>
</feature>
<evidence type="ECO:0000256" key="5">
    <source>
        <dbReference type="ARBA" id="ARBA00022793"/>
    </source>
</evidence>
<dbReference type="Gene3D" id="3.20.20.70">
    <property type="entry name" value="Aldolase class I"/>
    <property type="match status" value="1"/>
</dbReference>
<reference evidence="12" key="1">
    <citation type="submission" date="2021-03" db="EMBL/GenBank/DDBJ databases">
        <title>Draft genome sequence of rust myrtle Austropuccinia psidii MF-1, a brazilian biotype.</title>
        <authorList>
            <person name="Quecine M.C."/>
            <person name="Pachon D.M.R."/>
            <person name="Bonatelli M.L."/>
            <person name="Correr F.H."/>
            <person name="Franceschini L.M."/>
            <person name="Leite T.F."/>
            <person name="Margarido G.R.A."/>
            <person name="Almeida C.A."/>
            <person name="Ferrarezi J.A."/>
            <person name="Labate C.A."/>
        </authorList>
    </citation>
    <scope>NUCLEOTIDE SEQUENCE</scope>
    <source>
        <strain evidence="12">MF-1</strain>
    </source>
</reference>
<proteinExistence type="inferred from homology"/>
<keyword evidence="13" id="KW-1185">Reference proteome</keyword>
<evidence type="ECO:0000256" key="7">
    <source>
        <dbReference type="ARBA" id="ARBA00023239"/>
    </source>
</evidence>
<feature type="binding site" evidence="9">
    <location>
        <position position="42"/>
    </location>
    <ligand>
        <name>substrate</name>
    </ligand>
</feature>
<dbReference type="AlphaFoldDB" id="A0A9Q3H2L3"/>
<protein>
    <recommendedName>
        <fullName evidence="4 10">Orotidine 5'-phosphate decarboxylase</fullName>
        <ecNumber evidence="3 10">4.1.1.23</ecNumber>
    </recommendedName>
</protein>
<evidence type="ECO:0000256" key="9">
    <source>
        <dbReference type="PIRSR" id="PIRSR614732-2"/>
    </source>
</evidence>
<dbReference type="InterPro" id="IPR018089">
    <property type="entry name" value="OMPdecase_AS"/>
</dbReference>
<comment type="pathway">
    <text evidence="1 10">Pyrimidine metabolism; UMP biosynthesis via de novo pathway; UMP from orotate: step 2/2.</text>
</comment>
<evidence type="ECO:0000313" key="13">
    <source>
        <dbReference type="Proteomes" id="UP000765509"/>
    </source>
</evidence>
<feature type="binding site" evidence="9">
    <location>
        <position position="248"/>
    </location>
    <ligand>
        <name>substrate</name>
    </ligand>
</feature>
<dbReference type="InterPro" id="IPR013785">
    <property type="entry name" value="Aldolase_TIM"/>
</dbReference>
<evidence type="ECO:0000256" key="6">
    <source>
        <dbReference type="ARBA" id="ARBA00022975"/>
    </source>
</evidence>
<dbReference type="EC" id="4.1.1.23" evidence="3 10"/>